<reference evidence="1" key="1">
    <citation type="submission" date="2023-03" db="EMBL/GenBank/DDBJ databases">
        <title>Massive genome expansion in bonnet fungi (Mycena s.s.) driven by repeated elements and novel gene families across ecological guilds.</title>
        <authorList>
            <consortium name="Lawrence Berkeley National Laboratory"/>
            <person name="Harder C.B."/>
            <person name="Miyauchi S."/>
            <person name="Viragh M."/>
            <person name="Kuo A."/>
            <person name="Thoen E."/>
            <person name="Andreopoulos B."/>
            <person name="Lu D."/>
            <person name="Skrede I."/>
            <person name="Drula E."/>
            <person name="Henrissat B."/>
            <person name="Morin E."/>
            <person name="Kohler A."/>
            <person name="Barry K."/>
            <person name="LaButti K."/>
            <person name="Morin E."/>
            <person name="Salamov A."/>
            <person name="Lipzen A."/>
            <person name="Mereny Z."/>
            <person name="Hegedus B."/>
            <person name="Baldrian P."/>
            <person name="Stursova M."/>
            <person name="Weitz H."/>
            <person name="Taylor A."/>
            <person name="Grigoriev I.V."/>
            <person name="Nagy L.G."/>
            <person name="Martin F."/>
            <person name="Kauserud H."/>
        </authorList>
    </citation>
    <scope>NUCLEOTIDE SEQUENCE</scope>
    <source>
        <strain evidence="1">CBHHK002</strain>
    </source>
</reference>
<keyword evidence="2" id="KW-1185">Reference proteome</keyword>
<gene>
    <name evidence="1" type="ORF">DFH08DRAFT_769923</name>
</gene>
<dbReference type="Gene3D" id="3.10.129.10">
    <property type="entry name" value="Hotdog Thioesterase"/>
    <property type="match status" value="1"/>
</dbReference>
<name>A0AAD7AJH8_9AGAR</name>
<evidence type="ECO:0000313" key="1">
    <source>
        <dbReference type="EMBL" id="KAJ7359904.1"/>
    </source>
</evidence>
<dbReference type="Proteomes" id="UP001218218">
    <property type="component" value="Unassembled WGS sequence"/>
</dbReference>
<sequence>MAAPDHYNATIAKVLRTPLPDAILSRITGNVPQKLKEWTVKWLNIYHTPPKCFVGALTRRTTVTEVSLDPDPLENGKILTLVCESDVTEGMVDGQDQVHNAFVITVIDECISSAVTAPEYAEGGPGISGVSLTLDTVFHNPAQRGARLRFVNTTLAAV</sequence>
<proteinExistence type="predicted"/>
<comment type="caution">
    <text evidence="1">The sequence shown here is derived from an EMBL/GenBank/DDBJ whole genome shotgun (WGS) entry which is preliminary data.</text>
</comment>
<dbReference type="InterPro" id="IPR029069">
    <property type="entry name" value="HotDog_dom_sf"/>
</dbReference>
<dbReference type="SUPFAM" id="SSF54637">
    <property type="entry name" value="Thioesterase/thiol ester dehydrase-isomerase"/>
    <property type="match status" value="1"/>
</dbReference>
<organism evidence="1 2">
    <name type="scientific">Mycena albidolilacea</name>
    <dbReference type="NCBI Taxonomy" id="1033008"/>
    <lineage>
        <taxon>Eukaryota</taxon>
        <taxon>Fungi</taxon>
        <taxon>Dikarya</taxon>
        <taxon>Basidiomycota</taxon>
        <taxon>Agaricomycotina</taxon>
        <taxon>Agaricomycetes</taxon>
        <taxon>Agaricomycetidae</taxon>
        <taxon>Agaricales</taxon>
        <taxon>Marasmiineae</taxon>
        <taxon>Mycenaceae</taxon>
        <taxon>Mycena</taxon>
    </lineage>
</organism>
<dbReference type="CDD" id="cd03440">
    <property type="entry name" value="hot_dog"/>
    <property type="match status" value="1"/>
</dbReference>
<accession>A0AAD7AJH8</accession>
<evidence type="ECO:0000313" key="2">
    <source>
        <dbReference type="Proteomes" id="UP001218218"/>
    </source>
</evidence>
<feature type="non-terminal residue" evidence="1">
    <location>
        <position position="1"/>
    </location>
</feature>
<dbReference type="AlphaFoldDB" id="A0AAD7AJH8"/>
<protein>
    <submittedName>
        <fullName evidence="1">Uncharacterized protein</fullName>
    </submittedName>
</protein>
<dbReference type="EMBL" id="JARIHO010000006">
    <property type="protein sequence ID" value="KAJ7359904.1"/>
    <property type="molecule type" value="Genomic_DNA"/>
</dbReference>